<keyword evidence="1" id="KW-0812">Transmembrane</keyword>
<reference evidence="2 3" key="1">
    <citation type="submission" date="2016-10" db="EMBL/GenBank/DDBJ databases">
        <authorList>
            <person name="de Groot N.N."/>
        </authorList>
    </citation>
    <scope>NUCLEOTIDE SEQUENCE [LARGE SCALE GENOMIC DNA]</scope>
    <source>
        <strain evidence="2 3">CGMCC 4.2023</strain>
    </source>
</reference>
<dbReference type="Proteomes" id="UP000236754">
    <property type="component" value="Unassembled WGS sequence"/>
</dbReference>
<sequence>MGTGRRFWRWRRNPLKRGSDRLEACTLLLSGLLLVGGTPAAGVETGLAVMAHADRPPADWKQVSAVVTHKAPPPTPITGIDSGGNQVRATVRWHVSGHEHTGEALVAPNTPAGTHTTIWLDSSGTVRPNPVDSLSGRSDAIAYGILVGCGTALFACGGRAAALSALNRRRAADLTREWALVGPEWRRHRT</sequence>
<dbReference type="EMBL" id="FNVU01000018">
    <property type="protein sequence ID" value="SEG87567.1"/>
    <property type="molecule type" value="Genomic_DNA"/>
</dbReference>
<feature type="transmembrane region" description="Helical" evidence="1">
    <location>
        <begin position="140"/>
        <end position="162"/>
    </location>
</feature>
<dbReference type="AlphaFoldDB" id="A0A1H6DQC3"/>
<dbReference type="RefSeq" id="WP_103889384.1">
    <property type="nucleotide sequence ID" value="NZ_FNVU01000018.1"/>
</dbReference>
<protein>
    <submittedName>
        <fullName evidence="2">Uncharacterized protein</fullName>
    </submittedName>
</protein>
<keyword evidence="1" id="KW-0472">Membrane</keyword>
<accession>A0A1H6DQC3</accession>
<dbReference type="PANTHER" id="PTHR42305">
    <property type="entry name" value="MEMBRANE PROTEIN RV1733C-RELATED"/>
    <property type="match status" value="1"/>
</dbReference>
<evidence type="ECO:0000313" key="3">
    <source>
        <dbReference type="Proteomes" id="UP000236754"/>
    </source>
</evidence>
<gene>
    <name evidence="2" type="ORF">SAMN05216223_118118</name>
</gene>
<evidence type="ECO:0000313" key="2">
    <source>
        <dbReference type="EMBL" id="SEG87567.1"/>
    </source>
</evidence>
<dbReference type="PANTHER" id="PTHR42305:SF1">
    <property type="entry name" value="MEMBRANE PROTEIN RV1733C-RELATED"/>
    <property type="match status" value="1"/>
</dbReference>
<organism evidence="2 3">
    <name type="scientific">Actinacidiphila yanglinensis</name>
    <dbReference type="NCBI Taxonomy" id="310779"/>
    <lineage>
        <taxon>Bacteria</taxon>
        <taxon>Bacillati</taxon>
        <taxon>Actinomycetota</taxon>
        <taxon>Actinomycetes</taxon>
        <taxon>Kitasatosporales</taxon>
        <taxon>Streptomycetaceae</taxon>
        <taxon>Actinacidiphila</taxon>
    </lineage>
</organism>
<dbReference type="InterPro" id="IPR039708">
    <property type="entry name" value="MT1774/Rv1733c-like"/>
</dbReference>
<evidence type="ECO:0000256" key="1">
    <source>
        <dbReference type="SAM" id="Phobius"/>
    </source>
</evidence>
<dbReference type="OrthoDB" id="4213157at2"/>
<name>A0A1H6DQC3_9ACTN</name>
<keyword evidence="3" id="KW-1185">Reference proteome</keyword>
<proteinExistence type="predicted"/>
<keyword evidence="1" id="KW-1133">Transmembrane helix</keyword>